<sequence>MIEIQNLTKTYGQIKAVNNISFTVEKGEILGFLGPNGAGKSTTMNIITGFIPSTEGTVKVDGYDIMENPKEVKKRIGYLPELPPLYMDMTVQEYLNFLSELKGVDKTKKKSQISDIMELVKITDVRKRLIKNLSKGYKQRVGLAQALIGNPEVLILDEPTVGLDPKQIIEIRKLIKALGKEHTIILSSHILPEVSAVCERVVIINKGEIAAIDTPENLSKGFGTSAQFSIRIAGPKNSVLNLLKGVYGVKSVDVHPLKENDVNDYIVDSSKEVDVRRPIFYELAKHGYPILELKSLALSLEDIFLQLTTEEKEVG</sequence>
<keyword evidence="2" id="KW-0813">Transport</keyword>
<dbReference type="InterPro" id="IPR027417">
    <property type="entry name" value="P-loop_NTPase"/>
</dbReference>
<comment type="similarity">
    <text evidence="1">Belongs to the ABC transporter superfamily.</text>
</comment>
<dbReference type="InterPro" id="IPR003439">
    <property type="entry name" value="ABC_transporter-like_ATP-bd"/>
</dbReference>
<dbReference type="PANTHER" id="PTHR43335:SF4">
    <property type="entry name" value="ABC TRANSPORTER, ATP-BINDING PROTEIN"/>
    <property type="match status" value="1"/>
</dbReference>
<dbReference type="PROSITE" id="PS50893">
    <property type="entry name" value="ABC_TRANSPORTER_2"/>
    <property type="match status" value="1"/>
</dbReference>
<evidence type="ECO:0000313" key="6">
    <source>
        <dbReference type="EMBL" id="PNU00094.1"/>
    </source>
</evidence>
<reference evidence="6 7" key="1">
    <citation type="submission" date="2017-06" db="EMBL/GenBank/DDBJ databases">
        <title>Investigating the central metabolism of Clostridium thermosuccinogenes.</title>
        <authorList>
            <person name="Koendjbiharie J.G."/>
            <person name="van Kranenburg R."/>
        </authorList>
    </citation>
    <scope>NUCLEOTIDE SEQUENCE [LARGE SCALE GENOMIC DNA]</scope>
    <source>
        <strain evidence="6 7">DSM 5806</strain>
    </source>
</reference>
<evidence type="ECO:0000256" key="2">
    <source>
        <dbReference type="ARBA" id="ARBA00022448"/>
    </source>
</evidence>
<keyword evidence="4" id="KW-0067">ATP-binding</keyword>
<dbReference type="Pfam" id="PF00005">
    <property type="entry name" value="ABC_tran"/>
    <property type="match status" value="1"/>
</dbReference>
<evidence type="ECO:0000256" key="4">
    <source>
        <dbReference type="ARBA" id="ARBA00022840"/>
    </source>
</evidence>
<evidence type="ECO:0000256" key="1">
    <source>
        <dbReference type="ARBA" id="ARBA00005417"/>
    </source>
</evidence>
<dbReference type="GO" id="GO:0005524">
    <property type="term" value="F:ATP binding"/>
    <property type="evidence" value="ECO:0007669"/>
    <property type="project" value="UniProtKB-KW"/>
</dbReference>
<keyword evidence="7" id="KW-1185">Reference proteome</keyword>
<dbReference type="PANTHER" id="PTHR43335">
    <property type="entry name" value="ABC TRANSPORTER, ATP-BINDING PROTEIN"/>
    <property type="match status" value="1"/>
</dbReference>
<organism evidence="6 7">
    <name type="scientific">Clostridium thermosuccinogenes</name>
    <dbReference type="NCBI Taxonomy" id="84032"/>
    <lineage>
        <taxon>Bacteria</taxon>
        <taxon>Bacillati</taxon>
        <taxon>Bacillota</taxon>
        <taxon>Clostridia</taxon>
        <taxon>Eubacteriales</taxon>
        <taxon>Clostridiaceae</taxon>
        <taxon>Clostridium</taxon>
    </lineage>
</organism>
<dbReference type="KEGG" id="cthd:CDO33_15705"/>
<dbReference type="OrthoDB" id="9775135at2"/>
<feature type="domain" description="ABC transporter" evidence="5">
    <location>
        <begin position="2"/>
        <end position="231"/>
    </location>
</feature>
<comment type="caution">
    <text evidence="6">The sequence shown here is derived from an EMBL/GenBank/DDBJ whole genome shotgun (WGS) entry which is preliminary data.</text>
</comment>
<proteinExistence type="inferred from homology"/>
<evidence type="ECO:0000256" key="3">
    <source>
        <dbReference type="ARBA" id="ARBA00022741"/>
    </source>
</evidence>
<name>A0A2K2FH81_9CLOT</name>
<dbReference type="RefSeq" id="WP_103081030.1">
    <property type="nucleotide sequence ID" value="NZ_CP021850.1"/>
</dbReference>
<gene>
    <name evidence="6" type="ORF">CDQ84_07070</name>
</gene>
<dbReference type="GO" id="GO:0016887">
    <property type="term" value="F:ATP hydrolysis activity"/>
    <property type="evidence" value="ECO:0007669"/>
    <property type="project" value="InterPro"/>
</dbReference>
<evidence type="ECO:0000313" key="7">
    <source>
        <dbReference type="Proteomes" id="UP000236151"/>
    </source>
</evidence>
<protein>
    <submittedName>
        <fullName evidence="6">ABC transporter</fullName>
    </submittedName>
</protein>
<dbReference type="SMART" id="SM00382">
    <property type="entry name" value="AAA"/>
    <property type="match status" value="1"/>
</dbReference>
<dbReference type="InterPro" id="IPR003593">
    <property type="entry name" value="AAA+_ATPase"/>
</dbReference>
<dbReference type="SUPFAM" id="SSF52540">
    <property type="entry name" value="P-loop containing nucleoside triphosphate hydrolases"/>
    <property type="match status" value="1"/>
</dbReference>
<dbReference type="EMBL" id="NIOJ01000013">
    <property type="protein sequence ID" value="PNU00094.1"/>
    <property type="molecule type" value="Genomic_DNA"/>
</dbReference>
<keyword evidence="3" id="KW-0547">Nucleotide-binding</keyword>
<accession>A0A2K2FH81</accession>
<dbReference type="Gene3D" id="3.40.50.300">
    <property type="entry name" value="P-loop containing nucleotide triphosphate hydrolases"/>
    <property type="match status" value="1"/>
</dbReference>
<dbReference type="CDD" id="cd03230">
    <property type="entry name" value="ABC_DR_subfamily_A"/>
    <property type="match status" value="1"/>
</dbReference>
<evidence type="ECO:0000259" key="5">
    <source>
        <dbReference type="PROSITE" id="PS50893"/>
    </source>
</evidence>
<dbReference type="AlphaFoldDB" id="A0A2K2FH81"/>
<dbReference type="Proteomes" id="UP000236151">
    <property type="component" value="Unassembled WGS sequence"/>
</dbReference>